<dbReference type="InterPro" id="IPR037386">
    <property type="entry name" value="CCDC40"/>
</dbReference>
<feature type="coiled-coil region" evidence="1">
    <location>
        <begin position="501"/>
        <end position="584"/>
    </location>
</feature>
<feature type="region of interest" description="Disordered" evidence="2">
    <location>
        <begin position="300"/>
        <end position="320"/>
    </location>
</feature>
<feature type="coiled-coil region" evidence="1">
    <location>
        <begin position="905"/>
        <end position="960"/>
    </location>
</feature>
<sequence length="1263" mass="143979">MENNGQETDEDRDAPKGPEEDTGTEGEGGLKDESGDDETVSAEREAIPEGEGEPIGEGAPDTEVEYAGETTPEPGLESSGEKVAEVDLEAIGEAILDTQLKSLGDAIPKIEVETTGDATPEPGLESSFENIAEVDTDAIREAFLKVNLEPIGDAIPEMEVESPGDATPEPGLESSFENIAEAEVEAIGEAILKVNLESIGDAIPEMELESAGEASPQGAAESTEDAAPAGGLDISGKEASEGYTFSELDEFSGRLSSAEFTFSDISPWEITEEEANAAYLYQRTRLEDTSQPGFGVYETVEPREERRPSPAAAPQRPFPMGARHRFRLSIMGSLTSSDIDFQPNTEEVPGQESAQPRPREETQIQFLDHVQPLSPEEEALVERAASEGSEEADDESAQLVVLDPDHPLMIRFQEALKSYLNRQIDKMKLDIQELDVATKQARVQRQELGVNLYGVQQHLARLQMQLEKSHDRHSLAASERRRREEELQTTRALYNKTCMTANEERRRLAALQTEMESLALHLFYMQNIDQDVRDDIRVMKQVVKKTETEKMRAEIEKKKQDLFVDQLTERAHQLEENISLFEAQYLSQAEDTRILRKAVSEATTEIDTIVVEKKRILQQWTTSLVGMKHRNEAYRTVLDALRECEHQVKSIDGEIEAYKRSIMKEEEKNENLARFLNRSETEAMLVQKMTTQCLSKQEALQSEFNTYQLALQDTEEMLNKSSLEHSAVLSELQAARQAVHQEQELRQKMDVSIMDKLQEHGTSSKMTKYFQQLLRKLQKENTNLVTHLSKLDGDIAQATLDITNTSCKVDMHKKTLAELDKEVKRLNDLITNSESEIVRRTILIERKQSLINFFNKQLEQIVSVLGGEEAGPLELEIKRLSKLTEEHNTGVAEAQMKWLRLQQELVQVTHEREEQMVSLDQLKKEMHIMEQKKLRIENKIEQEKKEQKEVHRHMKDLNNDLTKLNMLMDKNRCDSEQLQQSNLVAETEFVRTLKDAERETIQMEEKLTQLREEKTTLLNSLVEAEHQIMLWEKKIQLAKEMRASVDSDTGQTEIRAMKAEIHRMKVKHGQLLKQQERMIQDMELAVSRRETIVVQAEGQSKIDKKTITRTDFHYQQNELRKKIRDTHKATEECIKTISELEESQKLLSSSLQEKQQSLSDMQGDIDVLEDEINKLTALKRQNLLEIVALQTRAKYLQAAVEGKYVLLHRSSKSLLMERKRLDVRLAQFNAVLSQVQEDYPQYQEVLRKIQQKIVSKLEPREPS</sequence>
<protein>
    <submittedName>
        <fullName evidence="4">Coiled-coil domain-containing protein 40 isoform X2</fullName>
    </submittedName>
</protein>
<evidence type="ECO:0000256" key="2">
    <source>
        <dbReference type="SAM" id="MobiDB-lite"/>
    </source>
</evidence>
<dbReference type="Proteomes" id="UP000694915">
    <property type="component" value="Chromosome 7"/>
</dbReference>
<evidence type="ECO:0000313" key="3">
    <source>
        <dbReference type="Proteomes" id="UP000694915"/>
    </source>
</evidence>
<feature type="region of interest" description="Disordered" evidence="2">
    <location>
        <begin position="1"/>
        <end position="82"/>
    </location>
</feature>
<feature type="coiled-coil region" evidence="1">
    <location>
        <begin position="809"/>
        <end position="836"/>
    </location>
</feature>
<evidence type="ECO:0000256" key="1">
    <source>
        <dbReference type="SAM" id="Coils"/>
    </source>
</evidence>
<name>A0ABM1U2P0_MICOH</name>
<reference evidence="4" key="1">
    <citation type="submission" date="2025-08" db="UniProtKB">
        <authorList>
            <consortium name="RefSeq"/>
        </authorList>
    </citation>
    <scope>IDENTIFICATION</scope>
</reference>
<keyword evidence="1" id="KW-0175">Coiled coil</keyword>
<feature type="region of interest" description="Disordered" evidence="2">
    <location>
        <begin position="208"/>
        <end position="237"/>
    </location>
</feature>
<dbReference type="RefSeq" id="XP_026636252.1">
    <property type="nucleotide sequence ID" value="XM_026780451.1"/>
</dbReference>
<dbReference type="PANTHER" id="PTHR16275">
    <property type="entry name" value="COILED-COIL DOMAIN-CONTAINING PROTEIN 40"/>
    <property type="match status" value="1"/>
</dbReference>
<feature type="compositionally biased region" description="Acidic residues" evidence="2">
    <location>
        <begin position="48"/>
        <end position="66"/>
    </location>
</feature>
<evidence type="ECO:0000313" key="4">
    <source>
        <dbReference type="RefSeq" id="XP_026636252.1"/>
    </source>
</evidence>
<dbReference type="PANTHER" id="PTHR16275:SF8">
    <property type="entry name" value="COILED-COIL DOMAIN-CONTAINING PROTEIN 40"/>
    <property type="match status" value="1"/>
</dbReference>
<proteinExistence type="predicted"/>
<feature type="compositionally biased region" description="Polar residues" evidence="2">
    <location>
        <begin position="336"/>
        <end position="345"/>
    </location>
</feature>
<dbReference type="GeneID" id="101996403"/>
<organism evidence="3 4">
    <name type="scientific">Microtus ochrogaster</name>
    <name type="common">Prairie vole</name>
    <dbReference type="NCBI Taxonomy" id="79684"/>
    <lineage>
        <taxon>Eukaryota</taxon>
        <taxon>Metazoa</taxon>
        <taxon>Chordata</taxon>
        <taxon>Craniata</taxon>
        <taxon>Vertebrata</taxon>
        <taxon>Euteleostomi</taxon>
        <taxon>Mammalia</taxon>
        <taxon>Eutheria</taxon>
        <taxon>Euarchontoglires</taxon>
        <taxon>Glires</taxon>
        <taxon>Rodentia</taxon>
        <taxon>Myomorpha</taxon>
        <taxon>Muroidea</taxon>
        <taxon>Cricetidae</taxon>
        <taxon>Arvicolinae</taxon>
        <taxon>Microtus</taxon>
    </lineage>
</organism>
<feature type="region of interest" description="Disordered" evidence="2">
    <location>
        <begin position="336"/>
        <end position="360"/>
    </location>
</feature>
<feature type="compositionally biased region" description="Low complexity" evidence="2">
    <location>
        <begin position="309"/>
        <end position="319"/>
    </location>
</feature>
<keyword evidence="3" id="KW-1185">Reference proteome</keyword>
<accession>A0ABM1U2P0</accession>
<dbReference type="Pfam" id="PF08647">
    <property type="entry name" value="BRE1"/>
    <property type="match status" value="1"/>
</dbReference>
<feature type="coiled-coil region" evidence="1">
    <location>
        <begin position="641"/>
        <end position="682"/>
    </location>
</feature>
<feature type="coiled-coil region" evidence="1">
    <location>
        <begin position="993"/>
        <end position="1041"/>
    </location>
</feature>
<feature type="coiled-coil region" evidence="1">
    <location>
        <begin position="1151"/>
        <end position="1185"/>
    </location>
</feature>
<gene>
    <name evidence="4" type="primary">Ccdc40</name>
</gene>